<dbReference type="AlphaFoldDB" id="I8TMN4"/>
<dbReference type="RefSeq" id="WP_007961292.1">
    <property type="nucleotide sequence ID" value="NZ_CP010978.1"/>
</dbReference>
<feature type="domain" description="HTH cro/C1-type" evidence="4">
    <location>
        <begin position="12"/>
        <end position="66"/>
    </location>
</feature>
<protein>
    <submittedName>
        <fullName evidence="5">Transcriptional regulator, XRE family with cupin 2 sensor</fullName>
    </submittedName>
</protein>
<dbReference type="CDD" id="cd00093">
    <property type="entry name" value="HTH_XRE"/>
    <property type="match status" value="1"/>
</dbReference>
<dbReference type="GO" id="GO:0003677">
    <property type="term" value="F:DNA binding"/>
    <property type="evidence" value="ECO:0007669"/>
    <property type="project" value="UniProtKB-KW"/>
</dbReference>
<dbReference type="STRING" id="1192197.JBW_00269"/>
<evidence type="ECO:0000256" key="2">
    <source>
        <dbReference type="ARBA" id="ARBA00023125"/>
    </source>
</evidence>
<gene>
    <name evidence="5" type="ORF">JBW_00269</name>
</gene>
<evidence type="ECO:0000256" key="1">
    <source>
        <dbReference type="ARBA" id="ARBA00023015"/>
    </source>
</evidence>
<dbReference type="HOGENOM" id="CLU_085376_5_0_9"/>
<dbReference type="SMART" id="SM00530">
    <property type="entry name" value="HTH_XRE"/>
    <property type="match status" value="1"/>
</dbReference>
<reference evidence="6" key="2">
    <citation type="submission" date="2015-02" db="EMBL/GenBank/DDBJ databases">
        <title>Complete Genome Sequence of Pelosinus fermentans JBW45.</title>
        <authorList>
            <person name="De Leon K.B."/>
            <person name="Utturkar S.M."/>
            <person name="Camilleri L.B."/>
            <person name="Arkin A.P."/>
            <person name="Fields M.W."/>
            <person name="Brown S.D."/>
            <person name="Wall J.D."/>
        </authorList>
    </citation>
    <scope>NUCLEOTIDE SEQUENCE [LARGE SCALE GENOMIC DNA]</scope>
    <source>
        <strain evidence="6">JBW45</strain>
    </source>
</reference>
<keyword evidence="3" id="KW-0804">Transcription</keyword>
<dbReference type="InterPro" id="IPR001387">
    <property type="entry name" value="Cro/C1-type_HTH"/>
</dbReference>
<dbReference type="SUPFAM" id="SSF47413">
    <property type="entry name" value="lambda repressor-like DNA-binding domains"/>
    <property type="match status" value="1"/>
</dbReference>
<name>I8TMN4_9FIRM</name>
<dbReference type="InterPro" id="IPR050807">
    <property type="entry name" value="TransReg_Diox_bact_type"/>
</dbReference>
<evidence type="ECO:0000256" key="3">
    <source>
        <dbReference type="ARBA" id="ARBA00023163"/>
    </source>
</evidence>
<organism evidence="5 6">
    <name type="scientific">Pelosinus fermentans JBW45</name>
    <dbReference type="NCBI Taxonomy" id="1192197"/>
    <lineage>
        <taxon>Bacteria</taxon>
        <taxon>Bacillati</taxon>
        <taxon>Bacillota</taxon>
        <taxon>Negativicutes</taxon>
        <taxon>Selenomonadales</taxon>
        <taxon>Sporomusaceae</taxon>
        <taxon>Pelosinus</taxon>
    </lineage>
</organism>
<evidence type="ECO:0000259" key="4">
    <source>
        <dbReference type="PROSITE" id="PS50943"/>
    </source>
</evidence>
<dbReference type="KEGG" id="pft:JBW_00269"/>
<dbReference type="SUPFAM" id="SSF51182">
    <property type="entry name" value="RmlC-like cupins"/>
    <property type="match status" value="1"/>
</dbReference>
<dbReference type="OrthoDB" id="9781521at2"/>
<dbReference type="Gene3D" id="2.60.120.10">
    <property type="entry name" value="Jelly Rolls"/>
    <property type="match status" value="1"/>
</dbReference>
<keyword evidence="2" id="KW-0238">DNA-binding</keyword>
<dbReference type="Gene3D" id="1.10.260.40">
    <property type="entry name" value="lambda repressor-like DNA-binding domains"/>
    <property type="match status" value="1"/>
</dbReference>
<dbReference type="InterPro" id="IPR011051">
    <property type="entry name" value="RmlC_Cupin_sf"/>
</dbReference>
<dbReference type="PANTHER" id="PTHR46797">
    <property type="entry name" value="HTH-TYPE TRANSCRIPTIONAL REGULATOR"/>
    <property type="match status" value="1"/>
</dbReference>
<dbReference type="Proteomes" id="UP000005361">
    <property type="component" value="Chromosome"/>
</dbReference>
<evidence type="ECO:0000313" key="5">
    <source>
        <dbReference type="EMBL" id="AJQ25621.1"/>
    </source>
</evidence>
<sequence length="182" mass="20273">MYDLTPIIGENLAKLRRKKRLSLDKLSELSGISKAMIGQIERGESNPTVNTLWKIASGLRVSFGKLIDTNQPATELVRLNDITPIIDTDGMTLVPLFSFDNDKGFEIFSVTMPPHSVHEAAGHVGGSEEYVLSFEGNLEVTMETETYTLAAGDAIRFKADQTHTYRNPSDKIVKFQTIIYYS</sequence>
<dbReference type="InterPro" id="IPR014710">
    <property type="entry name" value="RmlC-like_jellyroll"/>
</dbReference>
<dbReference type="InterPro" id="IPR013096">
    <property type="entry name" value="Cupin_2"/>
</dbReference>
<accession>I8TMN4</accession>
<dbReference type="Pfam" id="PF01381">
    <property type="entry name" value="HTH_3"/>
    <property type="match status" value="1"/>
</dbReference>
<reference evidence="5 6" key="1">
    <citation type="journal article" date="2015" name="Genome Announc.">
        <title>Complete Genome Sequence of Pelosinus fermentans JBW45, a Member of a Remarkably Competitive Group of Negativicutes in the Firmicutes Phylum.</title>
        <authorList>
            <person name="De Leon K.B."/>
            <person name="Utturkar S.M."/>
            <person name="Camilleri L.B."/>
            <person name="Elias D.A."/>
            <person name="Arkin A.P."/>
            <person name="Fields M.W."/>
            <person name="Brown S.D."/>
            <person name="Wall J.D."/>
        </authorList>
    </citation>
    <scope>NUCLEOTIDE SEQUENCE [LARGE SCALE GENOMIC DNA]</scope>
    <source>
        <strain evidence="5 6">JBW45</strain>
    </source>
</reference>
<dbReference type="InterPro" id="IPR010982">
    <property type="entry name" value="Lambda_DNA-bd_dom_sf"/>
</dbReference>
<dbReference type="GO" id="GO:0005829">
    <property type="term" value="C:cytosol"/>
    <property type="evidence" value="ECO:0007669"/>
    <property type="project" value="TreeGrafter"/>
</dbReference>
<dbReference type="Pfam" id="PF07883">
    <property type="entry name" value="Cupin_2"/>
    <property type="match status" value="1"/>
</dbReference>
<dbReference type="EMBL" id="CP010978">
    <property type="protein sequence ID" value="AJQ25621.1"/>
    <property type="molecule type" value="Genomic_DNA"/>
</dbReference>
<keyword evidence="1" id="KW-0805">Transcription regulation</keyword>
<dbReference type="CDD" id="cd02209">
    <property type="entry name" value="cupin_XRE_C"/>
    <property type="match status" value="1"/>
</dbReference>
<dbReference type="GO" id="GO:0003700">
    <property type="term" value="F:DNA-binding transcription factor activity"/>
    <property type="evidence" value="ECO:0007669"/>
    <property type="project" value="TreeGrafter"/>
</dbReference>
<dbReference type="PROSITE" id="PS50943">
    <property type="entry name" value="HTH_CROC1"/>
    <property type="match status" value="1"/>
</dbReference>
<proteinExistence type="predicted"/>
<dbReference type="PANTHER" id="PTHR46797:SF23">
    <property type="entry name" value="HTH-TYPE TRANSCRIPTIONAL REGULATOR SUTR"/>
    <property type="match status" value="1"/>
</dbReference>
<evidence type="ECO:0000313" key="6">
    <source>
        <dbReference type="Proteomes" id="UP000005361"/>
    </source>
</evidence>